<dbReference type="RefSeq" id="WP_096406115.1">
    <property type="nucleotide sequence ID" value="NZ_AP017372.2"/>
</dbReference>
<feature type="domain" description="CheR-type methyltransferase" evidence="7">
    <location>
        <begin position="12"/>
        <end position="282"/>
    </location>
</feature>
<feature type="binding site" evidence="6">
    <location>
        <position position="152"/>
    </location>
    <ligand>
        <name>S-adenosyl-L-methionine</name>
        <dbReference type="ChEBI" id="CHEBI:59789"/>
    </ligand>
</feature>
<gene>
    <name evidence="8" type="primary">cheR</name>
    <name evidence="8" type="ORF">HH1059_22940</name>
</gene>
<keyword evidence="4 5" id="KW-0949">S-adenosyl-L-methionine</keyword>
<dbReference type="PANTHER" id="PTHR24422">
    <property type="entry name" value="CHEMOTAXIS PROTEIN METHYLTRANSFERASE"/>
    <property type="match status" value="1"/>
</dbReference>
<dbReference type="Gene3D" id="1.10.155.10">
    <property type="entry name" value="Chemotaxis receptor methyltransferase CheR, N-terminal domain"/>
    <property type="match status" value="1"/>
</dbReference>
<feature type="binding site" evidence="6">
    <location>
        <begin position="210"/>
        <end position="211"/>
    </location>
    <ligand>
        <name>S-adenosyl-L-methionine</name>
        <dbReference type="ChEBI" id="CHEBI:59789"/>
    </ligand>
</feature>
<dbReference type="InterPro" id="IPR026024">
    <property type="entry name" value="Chemotaxis_MeTrfase_CheR"/>
</dbReference>
<dbReference type="SMART" id="SM00138">
    <property type="entry name" value="MeTrc"/>
    <property type="match status" value="1"/>
</dbReference>
<dbReference type="GO" id="GO:0032259">
    <property type="term" value="P:methylation"/>
    <property type="evidence" value="ECO:0007669"/>
    <property type="project" value="UniProtKB-KW"/>
</dbReference>
<evidence type="ECO:0000256" key="1">
    <source>
        <dbReference type="ARBA" id="ARBA00001541"/>
    </source>
</evidence>
<dbReference type="PROSITE" id="PS50123">
    <property type="entry name" value="CHER"/>
    <property type="match status" value="1"/>
</dbReference>
<proteinExistence type="predicted"/>
<feature type="binding site" evidence="6">
    <location>
        <position position="89"/>
    </location>
    <ligand>
        <name>S-adenosyl-L-methionine</name>
        <dbReference type="ChEBI" id="CHEBI:59789"/>
    </ligand>
</feature>
<evidence type="ECO:0000313" key="9">
    <source>
        <dbReference type="Proteomes" id="UP000218890"/>
    </source>
</evidence>
<dbReference type="KEGG" id="hhk:HH1059_22940"/>
<dbReference type="PIRSF" id="PIRSF000410">
    <property type="entry name" value="CheR"/>
    <property type="match status" value="1"/>
</dbReference>
<dbReference type="InterPro" id="IPR036804">
    <property type="entry name" value="CheR_N_sf"/>
</dbReference>
<evidence type="ECO:0000256" key="5">
    <source>
        <dbReference type="PIRNR" id="PIRNR000410"/>
    </source>
</evidence>
<dbReference type="InterPro" id="IPR022641">
    <property type="entry name" value="CheR_N"/>
</dbReference>
<comment type="catalytic activity">
    <reaction evidence="1 5">
        <text>L-glutamyl-[protein] + S-adenosyl-L-methionine = [protein]-L-glutamate 5-O-methyl ester + S-adenosyl-L-homocysteine</text>
        <dbReference type="Rhea" id="RHEA:24452"/>
        <dbReference type="Rhea" id="RHEA-COMP:10208"/>
        <dbReference type="Rhea" id="RHEA-COMP:10311"/>
        <dbReference type="ChEBI" id="CHEBI:29973"/>
        <dbReference type="ChEBI" id="CHEBI:57856"/>
        <dbReference type="ChEBI" id="CHEBI:59789"/>
        <dbReference type="ChEBI" id="CHEBI:82795"/>
        <dbReference type="EC" id="2.1.1.80"/>
    </reaction>
</comment>
<accession>A0A0X8XAM7</accession>
<evidence type="ECO:0000256" key="6">
    <source>
        <dbReference type="PIRSR" id="PIRSR000410-1"/>
    </source>
</evidence>
<dbReference type="InterPro" id="IPR029063">
    <property type="entry name" value="SAM-dependent_MTases_sf"/>
</dbReference>
<keyword evidence="2 5" id="KW-0489">Methyltransferase</keyword>
<dbReference type="InterPro" id="IPR050903">
    <property type="entry name" value="Bact_Chemotaxis_MeTrfase"/>
</dbReference>
<dbReference type="OrthoDB" id="9816309at2"/>
<keyword evidence="3 5" id="KW-0808">Transferase</keyword>
<dbReference type="Proteomes" id="UP000218890">
    <property type="component" value="Chromosome"/>
</dbReference>
<reference evidence="8" key="1">
    <citation type="submission" date="2016-02" db="EMBL/GenBank/DDBJ databases">
        <title>Halorhodospira halochloris DSM-1059 complete genome, version 2.</title>
        <authorList>
            <person name="Tsukatani Y."/>
        </authorList>
    </citation>
    <scope>NUCLEOTIDE SEQUENCE</scope>
    <source>
        <strain evidence="8">DSM 1059</strain>
    </source>
</reference>
<dbReference type="Pfam" id="PF01739">
    <property type="entry name" value="CheR"/>
    <property type="match status" value="1"/>
</dbReference>
<evidence type="ECO:0000313" key="8">
    <source>
        <dbReference type="EMBL" id="BAU56364.1"/>
    </source>
</evidence>
<evidence type="ECO:0000256" key="4">
    <source>
        <dbReference type="ARBA" id="ARBA00022691"/>
    </source>
</evidence>
<dbReference type="Gene3D" id="3.40.50.150">
    <property type="entry name" value="Vaccinia Virus protein VP39"/>
    <property type="match status" value="1"/>
</dbReference>
<evidence type="ECO:0000256" key="2">
    <source>
        <dbReference type="ARBA" id="ARBA00022603"/>
    </source>
</evidence>
<organism evidence="8 9">
    <name type="scientific">Halorhodospira halochloris</name>
    <name type="common">Ectothiorhodospira halochloris</name>
    <dbReference type="NCBI Taxonomy" id="1052"/>
    <lineage>
        <taxon>Bacteria</taxon>
        <taxon>Pseudomonadati</taxon>
        <taxon>Pseudomonadota</taxon>
        <taxon>Gammaproteobacteria</taxon>
        <taxon>Chromatiales</taxon>
        <taxon>Ectothiorhodospiraceae</taxon>
        <taxon>Halorhodospira</taxon>
    </lineage>
</organism>
<feature type="binding site" evidence="6">
    <location>
        <position position="126"/>
    </location>
    <ligand>
        <name>S-adenosyl-L-methionine</name>
        <dbReference type="ChEBI" id="CHEBI:59789"/>
    </ligand>
</feature>
<dbReference type="GO" id="GO:0008983">
    <property type="term" value="F:protein-glutamate O-methyltransferase activity"/>
    <property type="evidence" value="ECO:0007669"/>
    <property type="project" value="UniProtKB-EC"/>
</dbReference>
<dbReference type="EMBL" id="AP017372">
    <property type="protein sequence ID" value="BAU56364.1"/>
    <property type="molecule type" value="Genomic_DNA"/>
</dbReference>
<feature type="binding site" evidence="6">
    <location>
        <position position="95"/>
    </location>
    <ligand>
        <name>S-adenosyl-L-methionine</name>
        <dbReference type="ChEBI" id="CHEBI:59789"/>
    </ligand>
</feature>
<protein>
    <recommendedName>
        <fullName evidence="5">Chemotaxis protein methyltransferase</fullName>
        <ecNumber evidence="5">2.1.1.80</ecNumber>
    </recommendedName>
</protein>
<dbReference type="InterPro" id="IPR022642">
    <property type="entry name" value="CheR_C"/>
</dbReference>
<name>A0A0X8XAM7_HALHR</name>
<dbReference type="SUPFAM" id="SSF47757">
    <property type="entry name" value="Chemotaxis receptor methyltransferase CheR, N-terminal domain"/>
    <property type="match status" value="1"/>
</dbReference>
<feature type="binding site" evidence="6">
    <location>
        <position position="91"/>
    </location>
    <ligand>
        <name>S-adenosyl-L-methionine</name>
        <dbReference type="ChEBI" id="CHEBI:59789"/>
    </ligand>
</feature>
<dbReference type="PRINTS" id="PR00996">
    <property type="entry name" value="CHERMTFRASE"/>
</dbReference>
<dbReference type="Pfam" id="PF03705">
    <property type="entry name" value="CheR_N"/>
    <property type="match status" value="1"/>
</dbReference>
<dbReference type="InterPro" id="IPR000780">
    <property type="entry name" value="CheR_MeTrfase"/>
</dbReference>
<dbReference type="AlphaFoldDB" id="A0A0X8XAM7"/>
<dbReference type="EC" id="2.1.1.80" evidence="5"/>
<sequence length="282" mass="32870">MARTAARGEAAEAEREFHFTWDDFEWIRETVGRETGIQLSEAKSDMVYSRLARRLRALGLRDFASYRKQLVNDPQRREMAHFVNALTTNLTAFFRESHHFDHLAGVLKAAPGKVRIWSAGCSTGEEVYSIAITAREVFGARAPDRVKIIGTDLDSNVLEHAARGIYDRRRVDGISQQRLRENFLRGKGNNDGLVRVRPELKRLVEFDQLNLLHDWPFREQFEIVFCRNVIIYFNKEIQSRLFERVAEIMTDPAWLYIGHSETLWKVSDRFESHGRTIYKKTH</sequence>
<keyword evidence="9" id="KW-1185">Reference proteome</keyword>
<evidence type="ECO:0000256" key="3">
    <source>
        <dbReference type="ARBA" id="ARBA00022679"/>
    </source>
</evidence>
<evidence type="ECO:0000259" key="7">
    <source>
        <dbReference type="PROSITE" id="PS50123"/>
    </source>
</evidence>
<comment type="function">
    <text evidence="5">Methylation of the membrane-bound methyl-accepting chemotaxis proteins (MCP) to form gamma-glutamyl methyl ester residues in MCP.</text>
</comment>
<dbReference type="SUPFAM" id="SSF53335">
    <property type="entry name" value="S-adenosyl-L-methionine-dependent methyltransferases"/>
    <property type="match status" value="1"/>
</dbReference>
<dbReference type="PANTHER" id="PTHR24422:SF19">
    <property type="entry name" value="CHEMOTAXIS PROTEIN METHYLTRANSFERASE"/>
    <property type="match status" value="1"/>
</dbReference>
<feature type="binding site" evidence="6">
    <location>
        <begin position="227"/>
        <end position="228"/>
    </location>
    <ligand>
        <name>S-adenosyl-L-methionine</name>
        <dbReference type="ChEBI" id="CHEBI:59789"/>
    </ligand>
</feature>